<gene>
    <name evidence="4" type="ORF">CYY_006474</name>
</gene>
<proteinExistence type="predicted"/>
<sequence>MNNYHTMTQYQSKRNPNYNQQNNYNSINNSDNYSNNYNNNNHYNNNNNNYNNNYNNNNNNFNHFSNNNNNYINEYNQRIQRFNNSGNFNQQPQQQQQQQQNGFIDKYSNVNYYNQNAYMSNNNNYNNNNYNNNYNNNNNYSTPISHHGNNNHQYNSNQFNNQFHSSQNQHQSRMYNLNNNNNNRSNLNNPSNRPPHQTRRFCTSSSSLPLPANEFNPTKTQRYKVLPKEIDDIFKAAGVLLFSQHEGKLLFLLGREDRSHKKKLSNVGDHVYLPFGGKVEKGEKALETALREFNEETGYIFSSKLDEIEKQMASPATPKFWIPHSKYILLCLQIPYDATLCDKFLAVDKDTFANTDQVSIEWVEYNSLFKATPNKPFFQRENGETGECMVFFTQMFYLIKSWLISEFPTECSSISSNGNNNQIDNKSNSEKISKPDVIENGNINSRSSSDMENSSVNSSSDHVDESNSSNSNDTNTRKIQNSNLNQDTKLSKLSKQKVMNNQNSNSNNNSQLQQKIPKTPKKGIKTKGIKVNNDNIKNNTDATLIVKKNKDKYGTKNKENTNNNTGAPTKINL</sequence>
<feature type="compositionally biased region" description="Polar residues" evidence="2">
    <location>
        <begin position="1"/>
        <end position="14"/>
    </location>
</feature>
<feature type="compositionally biased region" description="Low complexity" evidence="2">
    <location>
        <begin position="15"/>
        <end position="70"/>
    </location>
</feature>
<feature type="region of interest" description="Disordered" evidence="2">
    <location>
        <begin position="1"/>
        <end position="70"/>
    </location>
</feature>
<dbReference type="PROSITE" id="PS00893">
    <property type="entry name" value="NUDIX_BOX"/>
    <property type="match status" value="1"/>
</dbReference>
<feature type="domain" description="Nudix hydrolase" evidence="3">
    <location>
        <begin position="232"/>
        <end position="385"/>
    </location>
</feature>
<dbReference type="Proteomes" id="UP000695562">
    <property type="component" value="Unassembled WGS sequence"/>
</dbReference>
<feature type="compositionally biased region" description="Low complexity" evidence="2">
    <location>
        <begin position="500"/>
        <end position="517"/>
    </location>
</feature>
<protein>
    <recommendedName>
        <fullName evidence="3">Nudix hydrolase domain-containing protein</fullName>
    </recommendedName>
</protein>
<feature type="region of interest" description="Disordered" evidence="2">
    <location>
        <begin position="414"/>
        <end position="488"/>
    </location>
</feature>
<dbReference type="InterPro" id="IPR020084">
    <property type="entry name" value="NUDIX_hydrolase_CS"/>
</dbReference>
<dbReference type="Pfam" id="PF00293">
    <property type="entry name" value="NUDIX"/>
    <property type="match status" value="1"/>
</dbReference>
<dbReference type="InterPro" id="IPR000086">
    <property type="entry name" value="NUDIX_hydrolase_dom"/>
</dbReference>
<name>A0A8J4UYY5_9MYCE</name>
<dbReference type="PROSITE" id="PS51462">
    <property type="entry name" value="NUDIX"/>
    <property type="match status" value="1"/>
</dbReference>
<feature type="region of interest" description="Disordered" evidence="2">
    <location>
        <begin position="500"/>
        <end position="525"/>
    </location>
</feature>
<dbReference type="SUPFAM" id="SSF55811">
    <property type="entry name" value="Nudix"/>
    <property type="match status" value="1"/>
</dbReference>
<comment type="caution">
    <text evidence="4">The sequence shown here is derived from an EMBL/GenBank/DDBJ whole genome shotgun (WGS) entry which is preliminary data.</text>
</comment>
<reference evidence="4" key="1">
    <citation type="submission" date="2020-01" db="EMBL/GenBank/DDBJ databases">
        <title>Development of genomics and gene disruption for Polysphondylium violaceum indicates a role for the polyketide synthase stlB in stalk morphogenesis.</title>
        <authorList>
            <person name="Narita B."/>
            <person name="Kawabe Y."/>
            <person name="Kin K."/>
            <person name="Saito T."/>
            <person name="Gibbs R."/>
            <person name="Kuspa A."/>
            <person name="Muzny D."/>
            <person name="Queller D."/>
            <person name="Richards S."/>
            <person name="Strassman J."/>
            <person name="Sucgang R."/>
            <person name="Worley K."/>
            <person name="Schaap P."/>
        </authorList>
    </citation>
    <scope>NUCLEOTIDE SEQUENCE</scope>
    <source>
        <strain evidence="4">QSvi11</strain>
    </source>
</reference>
<evidence type="ECO:0000313" key="4">
    <source>
        <dbReference type="EMBL" id="KAF2072208.1"/>
    </source>
</evidence>
<evidence type="ECO:0000256" key="1">
    <source>
        <dbReference type="ARBA" id="ARBA00022801"/>
    </source>
</evidence>
<keyword evidence="5" id="KW-1185">Reference proteome</keyword>
<feature type="compositionally biased region" description="Low complexity" evidence="2">
    <location>
        <begin position="128"/>
        <end position="191"/>
    </location>
</feature>
<organism evidence="4 5">
    <name type="scientific">Polysphondylium violaceum</name>
    <dbReference type="NCBI Taxonomy" id="133409"/>
    <lineage>
        <taxon>Eukaryota</taxon>
        <taxon>Amoebozoa</taxon>
        <taxon>Evosea</taxon>
        <taxon>Eumycetozoa</taxon>
        <taxon>Dictyostelia</taxon>
        <taxon>Dictyosteliales</taxon>
        <taxon>Dictyosteliaceae</taxon>
        <taxon>Polysphondylium</taxon>
    </lineage>
</organism>
<feature type="compositionally biased region" description="Low complexity" evidence="2">
    <location>
        <begin position="444"/>
        <end position="474"/>
    </location>
</feature>
<feature type="region of interest" description="Disordered" evidence="2">
    <location>
        <begin position="552"/>
        <end position="573"/>
    </location>
</feature>
<dbReference type="Gene3D" id="3.90.79.10">
    <property type="entry name" value="Nucleoside Triphosphate Pyrophosphohydrolase"/>
    <property type="match status" value="1"/>
</dbReference>
<feature type="region of interest" description="Disordered" evidence="2">
    <location>
        <begin position="128"/>
        <end position="215"/>
    </location>
</feature>
<dbReference type="EMBL" id="AJWJ01000300">
    <property type="protein sequence ID" value="KAF2072208.1"/>
    <property type="molecule type" value="Genomic_DNA"/>
</dbReference>
<evidence type="ECO:0000313" key="5">
    <source>
        <dbReference type="Proteomes" id="UP000695562"/>
    </source>
</evidence>
<dbReference type="InterPro" id="IPR015797">
    <property type="entry name" value="NUDIX_hydrolase-like_dom_sf"/>
</dbReference>
<evidence type="ECO:0000256" key="2">
    <source>
        <dbReference type="SAM" id="MobiDB-lite"/>
    </source>
</evidence>
<dbReference type="OrthoDB" id="20987at2759"/>
<keyword evidence="1" id="KW-0378">Hydrolase</keyword>
<feature type="compositionally biased region" description="Low complexity" evidence="2">
    <location>
        <begin position="414"/>
        <end position="426"/>
    </location>
</feature>
<dbReference type="AlphaFoldDB" id="A0A8J4UYY5"/>
<dbReference type="GO" id="GO:0016787">
    <property type="term" value="F:hydrolase activity"/>
    <property type="evidence" value="ECO:0007669"/>
    <property type="project" value="UniProtKB-KW"/>
</dbReference>
<accession>A0A8J4UYY5</accession>
<evidence type="ECO:0000259" key="3">
    <source>
        <dbReference type="PROSITE" id="PS51462"/>
    </source>
</evidence>
<feature type="compositionally biased region" description="Basic and acidic residues" evidence="2">
    <location>
        <begin position="427"/>
        <end position="437"/>
    </location>
</feature>
<feature type="compositionally biased region" description="Polar residues" evidence="2">
    <location>
        <begin position="478"/>
        <end position="488"/>
    </location>
</feature>